<feature type="region of interest" description="Disordered" evidence="1">
    <location>
        <begin position="164"/>
        <end position="193"/>
    </location>
</feature>
<name>A0A1B1YQV1_9GAMM</name>
<dbReference type="RefSeq" id="WP_068802639.1">
    <property type="nucleotide sequence ID" value="NZ_CP014671.1"/>
</dbReference>
<dbReference type="SUPFAM" id="SSF89260">
    <property type="entry name" value="Collagen-binding domain"/>
    <property type="match status" value="2"/>
</dbReference>
<dbReference type="EMBL" id="CP014671">
    <property type="protein sequence ID" value="ANX03131.1"/>
    <property type="molecule type" value="Genomic_DNA"/>
</dbReference>
<keyword evidence="2" id="KW-0472">Membrane</keyword>
<evidence type="ECO:0000313" key="4">
    <source>
        <dbReference type="Proteomes" id="UP000092952"/>
    </source>
</evidence>
<dbReference type="Gene3D" id="2.60.120.380">
    <property type="match status" value="2"/>
</dbReference>
<organism evidence="3 4">
    <name type="scientific">Immundisolibacter cernigliae</name>
    <dbReference type="NCBI Taxonomy" id="1810504"/>
    <lineage>
        <taxon>Bacteria</taxon>
        <taxon>Pseudomonadati</taxon>
        <taxon>Pseudomonadota</taxon>
        <taxon>Gammaproteobacteria</taxon>
        <taxon>Immundisolibacterales</taxon>
        <taxon>Immundisolibacteraceae</taxon>
        <taxon>Immundisolibacter</taxon>
    </lineage>
</organism>
<keyword evidence="2" id="KW-0812">Transmembrane</keyword>
<dbReference type="OrthoDB" id="5564344at2"/>
<evidence type="ECO:0000256" key="2">
    <source>
        <dbReference type="SAM" id="Phobius"/>
    </source>
</evidence>
<dbReference type="AlphaFoldDB" id="A0A1B1YQV1"/>
<reference evidence="4" key="1">
    <citation type="submission" date="2016-03" db="EMBL/GenBank/DDBJ databases">
        <title>Complete genome sequence of Solimmundus cernigliae, representing a novel lineage of polycyclic aromatic hydrocarbon degraders within the Gammaproteobacteria.</title>
        <authorList>
            <person name="Singleton D.R."/>
            <person name="Dickey A.N."/>
            <person name="Scholl E.H."/>
            <person name="Wright F.A."/>
            <person name="Aitken M.D."/>
        </authorList>
    </citation>
    <scope>NUCLEOTIDE SEQUENCE [LARGE SCALE GENOMIC DNA]</scope>
    <source>
        <strain evidence="4">TR3.2</strain>
    </source>
</reference>
<feature type="transmembrane region" description="Helical" evidence="2">
    <location>
        <begin position="12"/>
        <end position="33"/>
    </location>
</feature>
<accession>A0A1B1YQV1</accession>
<evidence type="ECO:0000256" key="1">
    <source>
        <dbReference type="SAM" id="MobiDB-lite"/>
    </source>
</evidence>
<dbReference type="STRING" id="1810504.PG2T_02290"/>
<proteinExistence type="predicted"/>
<dbReference type="InParanoid" id="A0A1B1YQV1"/>
<keyword evidence="4" id="KW-1185">Reference proteome</keyword>
<dbReference type="Proteomes" id="UP000092952">
    <property type="component" value="Chromosome"/>
</dbReference>
<evidence type="ECO:0008006" key="5">
    <source>
        <dbReference type="Google" id="ProtNLM"/>
    </source>
</evidence>
<evidence type="ECO:0000313" key="3">
    <source>
        <dbReference type="EMBL" id="ANX03131.1"/>
    </source>
</evidence>
<feature type="compositionally biased region" description="Polar residues" evidence="1">
    <location>
        <begin position="168"/>
        <end position="180"/>
    </location>
</feature>
<dbReference type="KEGG" id="gbi:PG2T_02290"/>
<sequence length="413" mass="44073">MTDPAPAMSGAVKAILIGLGIVVLAGGAALVLIRPGASSCQGVFEQTAPRLEANIELIKNKGGFAVSQEKVQELTEGAQKVGLHLKTCCSVLEGGKLNPDQFQQCIARASAYDRQIAETARQVDVAATAQAQGQTAVVEQQKTQIASSLKSAASEVTALGRQVAQLAPQPSGQPDATTRSGSEREPNDNKTSAAEIAIDTPIEGEIASTEDSDNFKFTSGARVRERVIVRLENRSDTLRPYVKVFGPDKAALQEAYSGTAGADTELAFTAEPGKLYYVEVNPYGTSGNYTLSALPQAAYDRFEPNDDPIRDTPSAITVGESIDANILDEQDKDWYRLAAAPGESLRITLENRSTTLRPHVVVYNAQRSQIKEGYDGTVGASLDFSVDTTADLTYYLEVKPFSSGSGSYRLTVQ</sequence>
<protein>
    <recommendedName>
        <fullName evidence="5">Peptidase C-terminal archaeal/bacterial domain-containing protein</fullName>
    </recommendedName>
</protein>
<gene>
    <name evidence="3" type="ORF">PG2T_02290</name>
</gene>
<keyword evidence="2" id="KW-1133">Transmembrane helix</keyword>